<name>A0A4Q0YVQ8_9GAMM</name>
<evidence type="ECO:0000313" key="2">
    <source>
        <dbReference type="EMBL" id="RXJ73061.1"/>
    </source>
</evidence>
<dbReference type="AlphaFoldDB" id="A0A4Q0YVQ8"/>
<dbReference type="Proteomes" id="UP000290287">
    <property type="component" value="Unassembled WGS sequence"/>
</dbReference>
<protein>
    <submittedName>
        <fullName evidence="2">Uncharacterized protein</fullName>
    </submittedName>
</protein>
<comment type="caution">
    <text evidence="2">The sequence shown here is derived from an EMBL/GenBank/DDBJ whole genome shotgun (WGS) entry which is preliminary data.</text>
</comment>
<dbReference type="EMBL" id="PEIB01000013">
    <property type="protein sequence ID" value="RXJ73061.1"/>
    <property type="molecule type" value="Genomic_DNA"/>
</dbReference>
<keyword evidence="1" id="KW-0472">Membrane</keyword>
<dbReference type="InterPro" id="IPR016035">
    <property type="entry name" value="Acyl_Trfase/lysoPLipase"/>
</dbReference>
<keyword evidence="1" id="KW-1133">Transmembrane helix</keyword>
<dbReference type="OrthoDB" id="9807112at2"/>
<dbReference type="SUPFAM" id="SSF52151">
    <property type="entry name" value="FabD/lysophospholipase-like"/>
    <property type="match status" value="1"/>
</dbReference>
<proteinExistence type="predicted"/>
<dbReference type="RefSeq" id="WP_129122504.1">
    <property type="nucleotide sequence ID" value="NZ_PEIB01000013.1"/>
</dbReference>
<reference evidence="2 3" key="1">
    <citation type="submission" date="2017-10" db="EMBL/GenBank/DDBJ databases">
        <title>Nyctiphanis sp. nov., isolated from the stomach of the euphausiid Nyctiphanes simplex (Hansen, 1911) in the Gulf of California.</title>
        <authorList>
            <person name="Gomez-Gil B."/>
            <person name="Aguilar-Mendez M."/>
            <person name="Lopez-Cortes A."/>
            <person name="Gomez-Gutierrez J."/>
            <person name="Roque A."/>
            <person name="Lang E."/>
            <person name="Gonzalez-Castillo A."/>
        </authorList>
    </citation>
    <scope>NUCLEOTIDE SEQUENCE [LARGE SCALE GENOMIC DNA]</scope>
    <source>
        <strain evidence="2 3">CAIM 600</strain>
    </source>
</reference>
<feature type="transmembrane region" description="Helical" evidence="1">
    <location>
        <begin position="36"/>
        <end position="55"/>
    </location>
</feature>
<dbReference type="Gene3D" id="3.40.1090.10">
    <property type="entry name" value="Cytosolic phospholipase A2 catalytic domain"/>
    <property type="match status" value="1"/>
</dbReference>
<gene>
    <name evidence="2" type="ORF">CS022_12335</name>
</gene>
<evidence type="ECO:0000256" key="1">
    <source>
        <dbReference type="SAM" id="Phobius"/>
    </source>
</evidence>
<keyword evidence="1" id="KW-0812">Transmembrane</keyword>
<sequence>MTIAVNGKKRKVCLVLQGGGALGAYQIGVYKAYRKRYFRMKIFTVLIGLLAFQLVRSTQRCSPLTKNLIA</sequence>
<evidence type="ECO:0000313" key="3">
    <source>
        <dbReference type="Proteomes" id="UP000290287"/>
    </source>
</evidence>
<keyword evidence="3" id="KW-1185">Reference proteome</keyword>
<accession>A0A4Q0YVQ8</accession>
<organism evidence="2 3">
    <name type="scientific">Veronia nyctiphanis</name>
    <dbReference type="NCBI Taxonomy" id="1278244"/>
    <lineage>
        <taxon>Bacteria</taxon>
        <taxon>Pseudomonadati</taxon>
        <taxon>Pseudomonadota</taxon>
        <taxon>Gammaproteobacteria</taxon>
        <taxon>Vibrionales</taxon>
        <taxon>Vibrionaceae</taxon>
        <taxon>Veronia</taxon>
    </lineage>
</organism>